<feature type="transmembrane region" description="Helical" evidence="4">
    <location>
        <begin position="108"/>
        <end position="132"/>
    </location>
</feature>
<feature type="transmembrane region" description="Helical" evidence="4">
    <location>
        <begin position="84"/>
        <end position="102"/>
    </location>
</feature>
<feature type="transmembrane region" description="Helical" evidence="4">
    <location>
        <begin position="256"/>
        <end position="274"/>
    </location>
</feature>
<evidence type="ECO:0000259" key="5">
    <source>
        <dbReference type="PROSITE" id="PS50850"/>
    </source>
</evidence>
<dbReference type="EMBL" id="JALJXV010000001">
    <property type="protein sequence ID" value="MCP1673088.1"/>
    <property type="molecule type" value="Genomic_DNA"/>
</dbReference>
<evidence type="ECO:0000256" key="4">
    <source>
        <dbReference type="SAM" id="Phobius"/>
    </source>
</evidence>
<dbReference type="Pfam" id="PF07690">
    <property type="entry name" value="MFS_1"/>
    <property type="match status" value="1"/>
</dbReference>
<keyword evidence="1 4" id="KW-0812">Transmembrane</keyword>
<dbReference type="PANTHER" id="PTHR23534:SF1">
    <property type="entry name" value="MAJOR FACILITATOR SUPERFAMILY PROTEIN"/>
    <property type="match status" value="1"/>
</dbReference>
<evidence type="ECO:0000256" key="2">
    <source>
        <dbReference type="ARBA" id="ARBA00022989"/>
    </source>
</evidence>
<dbReference type="InterPro" id="IPR020846">
    <property type="entry name" value="MFS_dom"/>
</dbReference>
<dbReference type="Proteomes" id="UP001205843">
    <property type="component" value="Unassembled WGS sequence"/>
</dbReference>
<comment type="caution">
    <text evidence="6">The sequence shown here is derived from an EMBL/GenBank/DDBJ whole genome shotgun (WGS) entry which is preliminary data.</text>
</comment>
<feature type="transmembrane region" description="Helical" evidence="4">
    <location>
        <begin position="308"/>
        <end position="326"/>
    </location>
</feature>
<dbReference type="GO" id="GO:0022857">
    <property type="term" value="F:transmembrane transporter activity"/>
    <property type="evidence" value="ECO:0007669"/>
    <property type="project" value="InterPro"/>
</dbReference>
<organism evidence="6 7">
    <name type="scientific">Natronocella acetinitrilica</name>
    <dbReference type="NCBI Taxonomy" id="414046"/>
    <lineage>
        <taxon>Bacteria</taxon>
        <taxon>Pseudomonadati</taxon>
        <taxon>Pseudomonadota</taxon>
        <taxon>Gammaproteobacteria</taxon>
        <taxon>Chromatiales</taxon>
        <taxon>Ectothiorhodospiraceae</taxon>
        <taxon>Natronocella</taxon>
    </lineage>
</organism>
<evidence type="ECO:0000313" key="7">
    <source>
        <dbReference type="Proteomes" id="UP001205843"/>
    </source>
</evidence>
<feature type="domain" description="Major facilitator superfamily (MFS) profile" evidence="5">
    <location>
        <begin position="219"/>
        <end position="404"/>
    </location>
</feature>
<dbReference type="SUPFAM" id="SSF103473">
    <property type="entry name" value="MFS general substrate transporter"/>
    <property type="match status" value="1"/>
</dbReference>
<evidence type="ECO:0000256" key="3">
    <source>
        <dbReference type="ARBA" id="ARBA00023136"/>
    </source>
</evidence>
<keyword evidence="3 4" id="KW-0472">Membrane</keyword>
<keyword evidence="7" id="KW-1185">Reference proteome</keyword>
<feature type="transmembrane region" description="Helical" evidence="4">
    <location>
        <begin position="281"/>
        <end position="302"/>
    </location>
</feature>
<feature type="transmembrane region" description="Helical" evidence="4">
    <location>
        <begin position="220"/>
        <end position="244"/>
    </location>
</feature>
<evidence type="ECO:0000313" key="6">
    <source>
        <dbReference type="EMBL" id="MCP1673088.1"/>
    </source>
</evidence>
<keyword evidence="2 4" id="KW-1133">Transmembrane helix</keyword>
<dbReference type="RefSeq" id="WP_253472853.1">
    <property type="nucleotide sequence ID" value="NZ_JALJXV010000001.1"/>
</dbReference>
<protein>
    <submittedName>
        <fullName evidence="6">MFS family permease</fullName>
    </submittedName>
</protein>
<proteinExistence type="predicted"/>
<dbReference type="PROSITE" id="PS50850">
    <property type="entry name" value="MFS"/>
    <property type="match status" value="1"/>
</dbReference>
<name>A0AAE3G0X5_9GAMM</name>
<feature type="transmembrane region" description="Helical" evidence="4">
    <location>
        <begin position="176"/>
        <end position="199"/>
    </location>
</feature>
<feature type="transmembrane region" description="Helical" evidence="4">
    <location>
        <begin position="373"/>
        <end position="393"/>
    </location>
</feature>
<accession>A0AAE3G0X5</accession>
<feature type="transmembrane region" description="Helical" evidence="4">
    <location>
        <begin position="58"/>
        <end position="77"/>
    </location>
</feature>
<dbReference type="Gene3D" id="1.20.1250.20">
    <property type="entry name" value="MFS general substrate transporter like domains"/>
    <property type="match status" value="1"/>
</dbReference>
<dbReference type="InterPro" id="IPR011701">
    <property type="entry name" value="MFS"/>
</dbReference>
<feature type="transmembrane region" description="Helical" evidence="4">
    <location>
        <begin position="144"/>
        <end position="164"/>
    </location>
</feature>
<dbReference type="AlphaFoldDB" id="A0AAE3G0X5"/>
<sequence length="404" mass="42839">MTDRTGTTVAANPAPYRNIALLALAQAMLMSGTSVLIATSALVGRALADNPALATIPLGLQFMAMTAAAIPASLFMGRYGRRPGFLIGVSLGLLGTLLAGLAVWSQSFALFCVAAVLIGVYNGSGQFYRFAAADVAPVERRARAISLVLAGGIVAGFMGPNLAAWTRTLLGPDFTASYLVLAGLYLVGMAAISALRIPLPPKQVLNDPGRPLRQIAAQPTFMVALAAATVGYGVMNLLMVATPLSMEAHDHAFDDAAFVIQWHVLAMFVPSFFTGELVRRFGLLTVLGTGVVLMLACVAVHFSGHGVWHYWSGLVLLGVGWNFLFIGGTTLLTEAYAESEKARSQAFNDFVVFGTVTLTALGSGALLSTFGWVLLNLMVVPFLIAVLVGLLWLHRLRRRQLQEA</sequence>
<reference evidence="6" key="1">
    <citation type="submission" date="2022-03" db="EMBL/GenBank/DDBJ databases">
        <title>Genomic Encyclopedia of Type Strains, Phase III (KMG-III): the genomes of soil and plant-associated and newly described type strains.</title>
        <authorList>
            <person name="Whitman W."/>
        </authorList>
    </citation>
    <scope>NUCLEOTIDE SEQUENCE</scope>
    <source>
        <strain evidence="6">ANL 6-2</strain>
    </source>
</reference>
<feature type="transmembrane region" description="Helical" evidence="4">
    <location>
        <begin position="347"/>
        <end position="367"/>
    </location>
</feature>
<dbReference type="PANTHER" id="PTHR23534">
    <property type="entry name" value="MFS PERMEASE"/>
    <property type="match status" value="1"/>
</dbReference>
<evidence type="ECO:0000256" key="1">
    <source>
        <dbReference type="ARBA" id="ARBA00022692"/>
    </source>
</evidence>
<dbReference type="InterPro" id="IPR036259">
    <property type="entry name" value="MFS_trans_sf"/>
</dbReference>
<gene>
    <name evidence="6" type="ORF">J2T57_000180</name>
</gene>